<dbReference type="SMART" id="SM00014">
    <property type="entry name" value="acidPPc"/>
    <property type="match status" value="1"/>
</dbReference>
<dbReference type="PANTHER" id="PTHR14969:SF13">
    <property type="entry name" value="AT30094P"/>
    <property type="match status" value="1"/>
</dbReference>
<accession>A0A495JH51</accession>
<keyword evidence="2" id="KW-0472">Membrane</keyword>
<name>A0A495JH51_9ACTN</name>
<feature type="region of interest" description="Disordered" evidence="1">
    <location>
        <begin position="250"/>
        <end position="273"/>
    </location>
</feature>
<proteinExistence type="predicted"/>
<feature type="transmembrane region" description="Helical" evidence="2">
    <location>
        <begin position="117"/>
        <end position="138"/>
    </location>
</feature>
<dbReference type="AlphaFoldDB" id="A0A495JH51"/>
<feature type="compositionally biased region" description="Basic and acidic residues" evidence="1">
    <location>
        <begin position="263"/>
        <end position="273"/>
    </location>
</feature>
<keyword evidence="2" id="KW-1133">Transmembrane helix</keyword>
<dbReference type="Gene3D" id="1.20.144.10">
    <property type="entry name" value="Phosphatidic acid phosphatase type 2/haloperoxidase"/>
    <property type="match status" value="1"/>
</dbReference>
<dbReference type="Proteomes" id="UP000277671">
    <property type="component" value="Unassembled WGS sequence"/>
</dbReference>
<evidence type="ECO:0000313" key="5">
    <source>
        <dbReference type="Proteomes" id="UP000277671"/>
    </source>
</evidence>
<evidence type="ECO:0000259" key="3">
    <source>
        <dbReference type="SMART" id="SM00014"/>
    </source>
</evidence>
<comment type="caution">
    <text evidence="4">The sequence shown here is derived from an EMBL/GenBank/DDBJ whole genome shotgun (WGS) entry which is preliminary data.</text>
</comment>
<feature type="transmembrane region" description="Helical" evidence="2">
    <location>
        <begin position="91"/>
        <end position="110"/>
    </location>
</feature>
<organism evidence="4 5">
    <name type="scientific">Micromonospora pisi</name>
    <dbReference type="NCBI Taxonomy" id="589240"/>
    <lineage>
        <taxon>Bacteria</taxon>
        <taxon>Bacillati</taxon>
        <taxon>Actinomycetota</taxon>
        <taxon>Actinomycetes</taxon>
        <taxon>Micromonosporales</taxon>
        <taxon>Micromonosporaceae</taxon>
        <taxon>Micromonospora</taxon>
    </lineage>
</organism>
<dbReference type="PANTHER" id="PTHR14969">
    <property type="entry name" value="SPHINGOSINE-1-PHOSPHATE PHOSPHOHYDROLASE"/>
    <property type="match status" value="1"/>
</dbReference>
<sequence>MRAPQPIQNEQSETFGWWERRLDPDRSLGLRLTMASVAALLVLVPFSVLALLVISAWWPLRSLDENLAESLHSVAVAHPGWASAMQTWTDVFGPGPLRVAVLAMAAWLWWRGARRVALWAATTMVTGGVLGGTLKLIFGRDRPDLLDPVSHAPGYSFPSGHALTAALAAGVLLLALLPFLDQPASGRRRRAARWALWAGAIVLTVVTGLSRIALGVHWMSDVIGGWILGAAVVAATTAAFATWRDRVGRRPTSPMSDGVVEEEGQREPEHPAA</sequence>
<reference evidence="4 5" key="1">
    <citation type="submission" date="2018-10" db="EMBL/GenBank/DDBJ databases">
        <title>Sequencing the genomes of 1000 actinobacteria strains.</title>
        <authorList>
            <person name="Klenk H.-P."/>
        </authorList>
    </citation>
    <scope>NUCLEOTIDE SEQUENCE [LARGE SCALE GENOMIC DNA]</scope>
    <source>
        <strain evidence="4 5">DSM 45175</strain>
    </source>
</reference>
<feature type="transmembrane region" description="Helical" evidence="2">
    <location>
        <begin position="158"/>
        <end position="180"/>
    </location>
</feature>
<dbReference type="InterPro" id="IPR000326">
    <property type="entry name" value="PAP2/HPO"/>
</dbReference>
<dbReference type="EMBL" id="RBKT01000001">
    <property type="protein sequence ID" value="RKR87672.1"/>
    <property type="molecule type" value="Genomic_DNA"/>
</dbReference>
<feature type="transmembrane region" description="Helical" evidence="2">
    <location>
        <begin position="222"/>
        <end position="243"/>
    </location>
</feature>
<dbReference type="SUPFAM" id="SSF48317">
    <property type="entry name" value="Acid phosphatase/Vanadium-dependent haloperoxidase"/>
    <property type="match status" value="1"/>
</dbReference>
<evidence type="ECO:0000256" key="1">
    <source>
        <dbReference type="SAM" id="MobiDB-lite"/>
    </source>
</evidence>
<dbReference type="InterPro" id="IPR036938">
    <property type="entry name" value="PAP2/HPO_sf"/>
</dbReference>
<evidence type="ECO:0000256" key="2">
    <source>
        <dbReference type="SAM" id="Phobius"/>
    </source>
</evidence>
<keyword evidence="5" id="KW-1185">Reference proteome</keyword>
<evidence type="ECO:0000313" key="4">
    <source>
        <dbReference type="EMBL" id="RKR87672.1"/>
    </source>
</evidence>
<feature type="transmembrane region" description="Helical" evidence="2">
    <location>
        <begin position="192"/>
        <end position="216"/>
    </location>
</feature>
<keyword evidence="2" id="KW-0812">Transmembrane</keyword>
<gene>
    <name evidence="4" type="ORF">BDK92_1964</name>
</gene>
<dbReference type="Pfam" id="PF01569">
    <property type="entry name" value="PAP2"/>
    <property type="match status" value="1"/>
</dbReference>
<dbReference type="CDD" id="cd03392">
    <property type="entry name" value="PAP2_like_2"/>
    <property type="match status" value="1"/>
</dbReference>
<protein>
    <submittedName>
        <fullName evidence="4">Undecaprenyl-diphosphatase</fullName>
    </submittedName>
</protein>
<dbReference type="OrthoDB" id="5289372at2"/>
<feature type="transmembrane region" description="Helical" evidence="2">
    <location>
        <begin position="30"/>
        <end position="58"/>
    </location>
</feature>
<feature type="domain" description="Phosphatidic acid phosphatase type 2/haloperoxidase" evidence="3">
    <location>
        <begin position="116"/>
        <end position="237"/>
    </location>
</feature>